<protein>
    <recommendedName>
        <fullName evidence="10">Copper acquisition factor BIM1-like domain-containing protein</fullName>
    </recommendedName>
</protein>
<keyword evidence="2" id="KW-1003">Cell membrane</keyword>
<dbReference type="Proteomes" id="UP000827549">
    <property type="component" value="Chromosome 5"/>
</dbReference>
<feature type="signal peptide" evidence="9">
    <location>
        <begin position="1"/>
        <end position="18"/>
    </location>
</feature>
<evidence type="ECO:0000256" key="9">
    <source>
        <dbReference type="SAM" id="SignalP"/>
    </source>
</evidence>
<dbReference type="CDD" id="cd21176">
    <property type="entry name" value="LPMO_auxiliary-like"/>
    <property type="match status" value="1"/>
</dbReference>
<dbReference type="GeneID" id="87810938"/>
<evidence type="ECO:0000256" key="2">
    <source>
        <dbReference type="ARBA" id="ARBA00022475"/>
    </source>
</evidence>
<dbReference type="Pfam" id="PF20238">
    <property type="entry name" value="BIM1-like_dom"/>
    <property type="match status" value="1"/>
</dbReference>
<keyword evidence="8" id="KW-0812">Transmembrane</keyword>
<dbReference type="GO" id="GO:0098552">
    <property type="term" value="C:side of membrane"/>
    <property type="evidence" value="ECO:0007669"/>
    <property type="project" value="UniProtKB-KW"/>
</dbReference>
<evidence type="ECO:0000256" key="5">
    <source>
        <dbReference type="ARBA" id="ARBA00023136"/>
    </source>
</evidence>
<evidence type="ECO:0000256" key="6">
    <source>
        <dbReference type="ARBA" id="ARBA00023180"/>
    </source>
</evidence>
<sequence length="289" mass="29543">MLAMLPAAFTLLAALASASPIERRTTPDQLIAGFTSSPMQFNYPPPRAGFNASTAAFDACGGIAPGPRSSFPLSGGSVSIQSLSVAANVQVMYVKNANPTEFHQFSSYAPTILDMSPGGFCGAAPDFGTLGMAAGDDVTLMLFYQMYGSETYYYQCADLSLVAAGSYSKPSFACSNSSALLTFEESGKNLDGQSVAVFAASATGGASAAAATVTVKAKSDKLSTVAGGGIGAAVGVAFTAAVFALASILGFVHFGKRRVALNDAASIHSASTGRTDLKAEVRTEVRSRQ</sequence>
<organism evidence="11 12">
    <name type="scientific">Vanrija pseudolonga</name>
    <dbReference type="NCBI Taxonomy" id="143232"/>
    <lineage>
        <taxon>Eukaryota</taxon>
        <taxon>Fungi</taxon>
        <taxon>Dikarya</taxon>
        <taxon>Basidiomycota</taxon>
        <taxon>Agaricomycotina</taxon>
        <taxon>Tremellomycetes</taxon>
        <taxon>Trichosporonales</taxon>
        <taxon>Trichosporonaceae</taxon>
        <taxon>Vanrija</taxon>
    </lineage>
</organism>
<dbReference type="RefSeq" id="XP_062630271.1">
    <property type="nucleotide sequence ID" value="XM_062774287.1"/>
</dbReference>
<evidence type="ECO:0000256" key="7">
    <source>
        <dbReference type="ARBA" id="ARBA00023288"/>
    </source>
</evidence>
<evidence type="ECO:0000256" key="4">
    <source>
        <dbReference type="ARBA" id="ARBA00022729"/>
    </source>
</evidence>
<dbReference type="InterPro" id="IPR046936">
    <property type="entry name" value="BIM1-like"/>
</dbReference>
<keyword evidence="7" id="KW-0449">Lipoprotein</keyword>
<feature type="chain" id="PRO_5042137119" description="Copper acquisition factor BIM1-like domain-containing protein" evidence="9">
    <location>
        <begin position="19"/>
        <end position="289"/>
    </location>
</feature>
<dbReference type="PANTHER" id="PTHR34992:SF5">
    <property type="entry name" value="ANCHORED PROTEIN, PUTATIVE (AFU_ORTHOLOGUE AFUA_6G02800)-RELATED"/>
    <property type="match status" value="1"/>
</dbReference>
<dbReference type="GO" id="GO:0005886">
    <property type="term" value="C:plasma membrane"/>
    <property type="evidence" value="ECO:0007669"/>
    <property type="project" value="UniProtKB-SubCell"/>
</dbReference>
<evidence type="ECO:0000313" key="12">
    <source>
        <dbReference type="Proteomes" id="UP000827549"/>
    </source>
</evidence>
<comment type="subcellular location">
    <subcellularLocation>
        <location evidence="1">Cell membrane</location>
        <topology evidence="1">Lipid-anchor</topology>
        <topology evidence="1">GPI-anchor</topology>
    </subcellularLocation>
</comment>
<evidence type="ECO:0000256" key="8">
    <source>
        <dbReference type="SAM" id="Phobius"/>
    </source>
</evidence>
<keyword evidence="4 9" id="KW-0732">Signal</keyword>
<name>A0AAF0YCL1_9TREE</name>
<reference evidence="11" key="1">
    <citation type="submission" date="2023-10" db="EMBL/GenBank/DDBJ databases">
        <authorList>
            <person name="Noh H."/>
        </authorList>
    </citation>
    <scope>NUCLEOTIDE SEQUENCE</scope>
    <source>
        <strain evidence="11">DUCC4014</strain>
    </source>
</reference>
<dbReference type="PANTHER" id="PTHR34992">
    <property type="entry name" value="HYPHAL ANASTAMOSIS-7 PROTEIN"/>
    <property type="match status" value="1"/>
</dbReference>
<keyword evidence="3" id="KW-0336">GPI-anchor</keyword>
<dbReference type="EMBL" id="CP086718">
    <property type="protein sequence ID" value="WOO84245.1"/>
    <property type="molecule type" value="Genomic_DNA"/>
</dbReference>
<feature type="transmembrane region" description="Helical" evidence="8">
    <location>
        <begin position="225"/>
        <end position="252"/>
    </location>
</feature>
<dbReference type="InterPro" id="IPR046530">
    <property type="entry name" value="BIM1-like_dom"/>
</dbReference>
<gene>
    <name evidence="11" type="ORF">LOC62_05G007767</name>
</gene>
<keyword evidence="8" id="KW-1133">Transmembrane helix</keyword>
<dbReference type="AlphaFoldDB" id="A0AAF0YCL1"/>
<evidence type="ECO:0000256" key="3">
    <source>
        <dbReference type="ARBA" id="ARBA00022622"/>
    </source>
</evidence>
<feature type="domain" description="Copper acquisition factor BIM1-like" evidence="10">
    <location>
        <begin position="37"/>
        <end position="178"/>
    </location>
</feature>
<keyword evidence="6" id="KW-0325">Glycoprotein</keyword>
<keyword evidence="12" id="KW-1185">Reference proteome</keyword>
<evidence type="ECO:0000313" key="11">
    <source>
        <dbReference type="EMBL" id="WOO84245.1"/>
    </source>
</evidence>
<keyword evidence="5 8" id="KW-0472">Membrane</keyword>
<proteinExistence type="predicted"/>
<evidence type="ECO:0000256" key="1">
    <source>
        <dbReference type="ARBA" id="ARBA00004609"/>
    </source>
</evidence>
<accession>A0AAF0YCL1</accession>
<evidence type="ECO:0000259" key="10">
    <source>
        <dbReference type="Pfam" id="PF20238"/>
    </source>
</evidence>